<feature type="compositionally biased region" description="Basic and acidic residues" evidence="11">
    <location>
        <begin position="45"/>
        <end position="62"/>
    </location>
</feature>
<dbReference type="EMBL" id="JANPWB010000013">
    <property type="protein sequence ID" value="KAJ1105196.1"/>
    <property type="molecule type" value="Genomic_DNA"/>
</dbReference>
<evidence type="ECO:0000259" key="13">
    <source>
        <dbReference type="SMART" id="SM00093"/>
    </source>
</evidence>
<evidence type="ECO:0000256" key="11">
    <source>
        <dbReference type="SAM" id="MobiDB-lite"/>
    </source>
</evidence>
<dbReference type="InterPro" id="IPR000215">
    <property type="entry name" value="Serpin_fam"/>
</dbReference>
<dbReference type="Proteomes" id="UP001066276">
    <property type="component" value="Chromosome 9"/>
</dbReference>
<dbReference type="GO" id="GO:0004867">
    <property type="term" value="F:serine-type endopeptidase inhibitor activity"/>
    <property type="evidence" value="ECO:0007669"/>
    <property type="project" value="InterPro"/>
</dbReference>
<evidence type="ECO:0000256" key="10">
    <source>
        <dbReference type="RuleBase" id="RU000411"/>
    </source>
</evidence>
<dbReference type="PANTHER" id="PTHR11461:SF375">
    <property type="entry name" value="THYROXINE-BINDING GLOBULIN"/>
    <property type="match status" value="1"/>
</dbReference>
<keyword evidence="3" id="KW-0964">Secreted</keyword>
<dbReference type="Gene3D" id="2.10.310.10">
    <property type="entry name" value="Serpins superfamily"/>
    <property type="match status" value="1"/>
</dbReference>
<dbReference type="FunFam" id="2.10.310.10:FF:000001">
    <property type="entry name" value="Serpin family A member 1"/>
    <property type="match status" value="1"/>
</dbReference>
<dbReference type="InterPro" id="IPR042185">
    <property type="entry name" value="Serpin_sf_2"/>
</dbReference>
<dbReference type="InterPro" id="IPR042178">
    <property type="entry name" value="Serpin_sf_1"/>
</dbReference>
<feature type="signal peptide" evidence="12">
    <location>
        <begin position="1"/>
        <end position="20"/>
    </location>
</feature>
<comment type="subcellular location">
    <subcellularLocation>
        <location evidence="1">Secreted</location>
    </subcellularLocation>
</comment>
<feature type="chain" id="PRO_5043574669" description="Thyroxine-binding globulin" evidence="12">
    <location>
        <begin position="21"/>
        <end position="474"/>
    </location>
</feature>
<evidence type="ECO:0000256" key="4">
    <source>
        <dbReference type="ARBA" id="ARBA00022729"/>
    </source>
</evidence>
<dbReference type="InterPro" id="IPR023796">
    <property type="entry name" value="Serpin_dom"/>
</dbReference>
<feature type="compositionally biased region" description="Basic and acidic residues" evidence="11">
    <location>
        <begin position="71"/>
        <end position="82"/>
    </location>
</feature>
<evidence type="ECO:0000256" key="1">
    <source>
        <dbReference type="ARBA" id="ARBA00004613"/>
    </source>
</evidence>
<gene>
    <name evidence="14" type="ORF">NDU88_002604</name>
</gene>
<evidence type="ECO:0000256" key="6">
    <source>
        <dbReference type="ARBA" id="ARBA00037352"/>
    </source>
</evidence>
<evidence type="ECO:0000256" key="9">
    <source>
        <dbReference type="ARBA" id="ARBA00043177"/>
    </source>
</evidence>
<dbReference type="SMART" id="SM00093">
    <property type="entry name" value="SERPIN"/>
    <property type="match status" value="1"/>
</dbReference>
<keyword evidence="5" id="KW-0325">Glycoprotein</keyword>
<evidence type="ECO:0000256" key="8">
    <source>
        <dbReference type="ARBA" id="ARBA00042967"/>
    </source>
</evidence>
<dbReference type="Pfam" id="PF00079">
    <property type="entry name" value="Serpin"/>
    <property type="match status" value="1"/>
</dbReference>
<evidence type="ECO:0000256" key="7">
    <source>
        <dbReference type="ARBA" id="ARBA00039512"/>
    </source>
</evidence>
<evidence type="ECO:0000313" key="14">
    <source>
        <dbReference type="EMBL" id="KAJ1105196.1"/>
    </source>
</evidence>
<feature type="domain" description="Serpin" evidence="13">
    <location>
        <begin position="115"/>
        <end position="471"/>
    </location>
</feature>
<protein>
    <recommendedName>
        <fullName evidence="7">Thyroxine-binding globulin</fullName>
    </recommendedName>
    <alternativeName>
        <fullName evidence="9">Serpin A7</fullName>
    </alternativeName>
    <alternativeName>
        <fullName evidence="8">T4-binding globulin</fullName>
    </alternativeName>
</protein>
<comment type="caution">
    <text evidence="14">The sequence shown here is derived from an EMBL/GenBank/DDBJ whole genome shotgun (WGS) entry which is preliminary data.</text>
</comment>
<comment type="function">
    <text evidence="6">Major thyroid hormone transport protein in serum.</text>
</comment>
<comment type="similarity">
    <text evidence="2 10">Belongs to the serpin family.</text>
</comment>
<dbReference type="Gene3D" id="2.30.39.10">
    <property type="entry name" value="Alpha-1-antitrypsin, domain 1"/>
    <property type="match status" value="1"/>
</dbReference>
<dbReference type="PRINTS" id="PR00780">
    <property type="entry name" value="LEUSERPINII"/>
</dbReference>
<dbReference type="GO" id="GO:0005615">
    <property type="term" value="C:extracellular space"/>
    <property type="evidence" value="ECO:0007669"/>
    <property type="project" value="InterPro"/>
</dbReference>
<evidence type="ECO:0000313" key="15">
    <source>
        <dbReference type="Proteomes" id="UP001066276"/>
    </source>
</evidence>
<evidence type="ECO:0000256" key="5">
    <source>
        <dbReference type="ARBA" id="ARBA00023180"/>
    </source>
</evidence>
<keyword evidence="15" id="KW-1185">Reference proteome</keyword>
<dbReference type="AlphaFoldDB" id="A0AAV7MN63"/>
<feature type="region of interest" description="Disordered" evidence="11">
    <location>
        <begin position="45"/>
        <end position="96"/>
    </location>
</feature>
<dbReference type="FunFam" id="3.30.497.10:FF:000001">
    <property type="entry name" value="Serine protease inhibitor"/>
    <property type="match status" value="1"/>
</dbReference>
<dbReference type="FunFam" id="2.30.39.10:FF:000002">
    <property type="entry name" value="Serpin family D member 1"/>
    <property type="match status" value="1"/>
</dbReference>
<dbReference type="SUPFAM" id="SSF56574">
    <property type="entry name" value="Serpins"/>
    <property type="match status" value="1"/>
</dbReference>
<evidence type="ECO:0000256" key="3">
    <source>
        <dbReference type="ARBA" id="ARBA00022525"/>
    </source>
</evidence>
<dbReference type="Gene3D" id="3.30.497.10">
    <property type="entry name" value="Antithrombin, subunit I, domain 2"/>
    <property type="match status" value="1"/>
</dbReference>
<dbReference type="InterPro" id="IPR036186">
    <property type="entry name" value="Serpin_sf"/>
</dbReference>
<dbReference type="CDD" id="cd19957">
    <property type="entry name" value="serpinA"/>
    <property type="match status" value="1"/>
</dbReference>
<reference evidence="14" key="1">
    <citation type="journal article" date="2022" name="bioRxiv">
        <title>Sequencing and chromosome-scale assembly of the giantPleurodeles waltlgenome.</title>
        <authorList>
            <person name="Brown T."/>
            <person name="Elewa A."/>
            <person name="Iarovenko S."/>
            <person name="Subramanian E."/>
            <person name="Araus A.J."/>
            <person name="Petzold A."/>
            <person name="Susuki M."/>
            <person name="Suzuki K.-i.T."/>
            <person name="Hayashi T."/>
            <person name="Toyoda A."/>
            <person name="Oliveira C."/>
            <person name="Osipova E."/>
            <person name="Leigh N.D."/>
            <person name="Simon A."/>
            <person name="Yun M.H."/>
        </authorList>
    </citation>
    <scope>NUCLEOTIDE SEQUENCE</scope>
    <source>
        <strain evidence="14">20211129_DDA</strain>
        <tissue evidence="14">Liver</tissue>
    </source>
</reference>
<evidence type="ECO:0000256" key="2">
    <source>
        <dbReference type="ARBA" id="ARBA00009500"/>
    </source>
</evidence>
<organism evidence="14 15">
    <name type="scientific">Pleurodeles waltl</name>
    <name type="common">Iberian ribbed newt</name>
    <dbReference type="NCBI Taxonomy" id="8319"/>
    <lineage>
        <taxon>Eukaryota</taxon>
        <taxon>Metazoa</taxon>
        <taxon>Chordata</taxon>
        <taxon>Craniata</taxon>
        <taxon>Vertebrata</taxon>
        <taxon>Euteleostomi</taxon>
        <taxon>Amphibia</taxon>
        <taxon>Batrachia</taxon>
        <taxon>Caudata</taxon>
        <taxon>Salamandroidea</taxon>
        <taxon>Salamandridae</taxon>
        <taxon>Pleurodelinae</taxon>
        <taxon>Pleurodeles</taxon>
    </lineage>
</organism>
<evidence type="ECO:0000256" key="12">
    <source>
        <dbReference type="SAM" id="SignalP"/>
    </source>
</evidence>
<keyword evidence="4 12" id="KW-0732">Signal</keyword>
<name>A0AAV7MN63_PLEWA</name>
<dbReference type="PANTHER" id="PTHR11461">
    <property type="entry name" value="SERINE PROTEASE INHIBITOR, SERPIN"/>
    <property type="match status" value="1"/>
</dbReference>
<sequence>MRLPLYICVIITLLIDVIHCDHHKNHDKGVNRTIEDFQGKEHHNVKHHEEGHHGEEHHSEKHHEKKHHGKGHDEDHHRENVHDHKHPGEKHHDQEHPEDVNICQKITSANTGFAFNFYKHQTSNGKSGNVFVSPISISTALGMLSLGARVKTHKEILEGMGFNLREISEKDVHASFHHLMQNLNTSNSELHLSTGNALFIQKDLPLLPQFLHDVKSHYDSEVLSSNFNNQEEAKKQINNFVLEKTHGKISELLPNIDPGTVLVLVNHIFFKGSWTQPFNSNFTAEEDFFVDENTTVKVPMMRRYSTFNSHWDADLSCRVVQLDYAGNASAMLILPKQGKMKLVEDALSAATLEKWTKSLSPQVVNLYVPKFSISVATDLIETLKEMGIKEVFTDNADLSGITTSPGLKVSQAVHKAALSLDEKGTEAAGATAIGIMPISFVFPTKFNYPFLLLIRHHITNSILFLGKIVNPTIM</sequence>
<proteinExistence type="inferred from homology"/>
<accession>A0AAV7MN63</accession>